<name>A0ABU7T314_9LACO</name>
<reference evidence="1 2" key="1">
    <citation type="submission" date="2023-02" db="EMBL/GenBank/DDBJ databases">
        <title>The predominant lactic acid bacteria and yeasts involved in the spontaneous fermentation of millet during the production of the traditional porridge Hausa koko in Ghana.</title>
        <authorList>
            <person name="Atter A."/>
            <person name="Diaz M."/>
        </authorList>
    </citation>
    <scope>NUCLEOTIDE SEQUENCE [LARGE SCALE GENOMIC DNA]</scope>
    <source>
        <strain evidence="1 2">FI11640</strain>
    </source>
</reference>
<comment type="caution">
    <text evidence="1">The sequence shown here is derived from an EMBL/GenBank/DDBJ whole genome shotgun (WGS) entry which is preliminary data.</text>
</comment>
<accession>A0ABU7T314</accession>
<gene>
    <name evidence="1" type="ORF">PS435_14225</name>
</gene>
<proteinExistence type="predicted"/>
<dbReference type="EMBL" id="JAQSGK010000062">
    <property type="protein sequence ID" value="MEE6717009.1"/>
    <property type="molecule type" value="Genomic_DNA"/>
</dbReference>
<dbReference type="Proteomes" id="UP001330016">
    <property type="component" value="Unassembled WGS sequence"/>
</dbReference>
<keyword evidence="2" id="KW-1185">Reference proteome</keyword>
<dbReference type="RefSeq" id="WP_331244700.1">
    <property type="nucleotide sequence ID" value="NZ_JAQSGJ010000062.1"/>
</dbReference>
<sequence>MAEAVSRQHLHAVVDQLPQKRNGGTVMLTEEEMKARYYLRWSDKTIKEAVLGMNAITKQSRRLEYIRNAVPKFIYYGVKAYSIPHGLDVLSPEDRYAYMERIVDVTSLITPRQFMTIFPIDKDYDGDKYGTRDYFTTVADAIKPNGIDKPIKEPFKFMMNYWNHDVLLFVVNMTTAMSDIHKEKTGKSLFTQFLEDNGLKADWGNDHEC</sequence>
<organism evidence="1 2">
    <name type="scientific">Schleiferilactobacillus harbinensis</name>
    <dbReference type="NCBI Taxonomy" id="304207"/>
    <lineage>
        <taxon>Bacteria</taxon>
        <taxon>Bacillati</taxon>
        <taxon>Bacillota</taxon>
        <taxon>Bacilli</taxon>
        <taxon>Lactobacillales</taxon>
        <taxon>Lactobacillaceae</taxon>
        <taxon>Schleiferilactobacillus</taxon>
    </lineage>
</organism>
<protein>
    <submittedName>
        <fullName evidence="1">Uncharacterized protein</fullName>
    </submittedName>
</protein>
<evidence type="ECO:0000313" key="2">
    <source>
        <dbReference type="Proteomes" id="UP001330016"/>
    </source>
</evidence>
<evidence type="ECO:0000313" key="1">
    <source>
        <dbReference type="EMBL" id="MEE6717009.1"/>
    </source>
</evidence>